<keyword evidence="6" id="KW-0690">Ribosome biogenesis</keyword>
<dbReference type="NCBIfam" id="TIGR00231">
    <property type="entry name" value="small_GTP"/>
    <property type="match status" value="1"/>
</dbReference>
<dbReference type="GO" id="GO:0005829">
    <property type="term" value="C:cytosol"/>
    <property type="evidence" value="ECO:0007669"/>
    <property type="project" value="TreeGrafter"/>
</dbReference>
<feature type="binding site" evidence="6">
    <location>
        <begin position="17"/>
        <end position="24"/>
    </location>
    <ligand>
        <name>GTP</name>
        <dbReference type="ChEBI" id="CHEBI:37565"/>
    </ligand>
</feature>
<dbReference type="InterPro" id="IPR005662">
    <property type="entry name" value="GTPase_Era-like"/>
</dbReference>
<dbReference type="STRING" id="869279.SE15_01200"/>
<keyword evidence="6" id="KW-0699">rRNA-binding</keyword>
<feature type="region of interest" description="G2" evidence="7">
    <location>
        <begin position="43"/>
        <end position="47"/>
    </location>
</feature>
<evidence type="ECO:0000259" key="10">
    <source>
        <dbReference type="PROSITE" id="PS51713"/>
    </source>
</evidence>
<dbReference type="EMBL" id="LGKO01000002">
    <property type="protein sequence ID" value="KPL83879.1"/>
    <property type="molecule type" value="Genomic_DNA"/>
</dbReference>
<keyword evidence="6" id="KW-0472">Membrane</keyword>
<keyword evidence="5 6" id="KW-0342">GTP-binding</keyword>
<comment type="function">
    <text evidence="6">An essential GTPase that binds both GDP and GTP, with rapid nucleotide exchange. Plays a role in 16S rRNA processing and 30S ribosomal subunit biogenesis and possibly also in cell cycle regulation and energy metabolism.</text>
</comment>
<comment type="caution">
    <text evidence="11">The sequence shown here is derived from an EMBL/GenBank/DDBJ whole genome shotgun (WGS) entry which is preliminary data.</text>
</comment>
<dbReference type="Proteomes" id="UP000050544">
    <property type="component" value="Unassembled WGS sequence"/>
</dbReference>
<dbReference type="PANTHER" id="PTHR42698">
    <property type="entry name" value="GTPASE ERA"/>
    <property type="match status" value="1"/>
</dbReference>
<evidence type="ECO:0000256" key="6">
    <source>
        <dbReference type="HAMAP-Rule" id="MF_00367"/>
    </source>
</evidence>
<evidence type="ECO:0000259" key="9">
    <source>
        <dbReference type="PROSITE" id="PS50823"/>
    </source>
</evidence>
<dbReference type="PANTHER" id="PTHR42698:SF1">
    <property type="entry name" value="GTPASE ERA, MITOCHONDRIAL"/>
    <property type="match status" value="1"/>
</dbReference>
<dbReference type="HAMAP" id="MF_00367">
    <property type="entry name" value="GTPase_Era"/>
    <property type="match status" value="1"/>
</dbReference>
<dbReference type="CDD" id="cd04163">
    <property type="entry name" value="Era"/>
    <property type="match status" value="1"/>
</dbReference>
<evidence type="ECO:0000313" key="11">
    <source>
        <dbReference type="EMBL" id="KPL83879.1"/>
    </source>
</evidence>
<feature type="region of interest" description="G4" evidence="7">
    <location>
        <begin position="128"/>
        <end position="131"/>
    </location>
</feature>
<dbReference type="RefSeq" id="WP_054520277.1">
    <property type="nucleotide sequence ID" value="NZ_LGKO01000002.1"/>
</dbReference>
<dbReference type="NCBIfam" id="NF000908">
    <property type="entry name" value="PRK00089.1"/>
    <property type="match status" value="1"/>
</dbReference>
<dbReference type="SUPFAM" id="SSF54814">
    <property type="entry name" value="Prokaryotic type KH domain (KH-domain type II)"/>
    <property type="match status" value="1"/>
</dbReference>
<dbReference type="PATRIC" id="fig|869279.4.peg.237"/>
<evidence type="ECO:0000256" key="1">
    <source>
        <dbReference type="ARBA" id="ARBA00007921"/>
    </source>
</evidence>
<keyword evidence="12" id="KW-1185">Reference proteome</keyword>
<feature type="region of interest" description="G1" evidence="7">
    <location>
        <begin position="17"/>
        <end position="24"/>
    </location>
</feature>
<feature type="domain" description="Era-type G" evidence="10">
    <location>
        <begin position="9"/>
        <end position="179"/>
    </location>
</feature>
<dbReference type="Pfam" id="PF07650">
    <property type="entry name" value="KH_2"/>
    <property type="match status" value="1"/>
</dbReference>
<gene>
    <name evidence="6" type="primary">era</name>
    <name evidence="11" type="ORF">SE15_01200</name>
</gene>
<keyword evidence="4 6" id="KW-0694">RNA-binding</keyword>
<reference evidence="11" key="1">
    <citation type="submission" date="2015-07" db="EMBL/GenBank/DDBJ databases">
        <title>Whole genome sequence of Thermanaerothrix daxensis DSM 23592.</title>
        <authorList>
            <person name="Hemp J."/>
            <person name="Ward L.M."/>
            <person name="Pace L.A."/>
            <person name="Fischer W.W."/>
        </authorList>
    </citation>
    <scope>NUCLEOTIDE SEQUENCE [LARGE SCALE GENOMIC DNA]</scope>
    <source>
        <strain evidence="11">GNS-1</strain>
    </source>
</reference>
<feature type="domain" description="KH type-2" evidence="9">
    <location>
        <begin position="210"/>
        <end position="287"/>
    </location>
</feature>
<dbReference type="InterPro" id="IPR006073">
    <property type="entry name" value="GTP-bd"/>
</dbReference>
<dbReference type="Gene3D" id="3.30.300.20">
    <property type="match status" value="1"/>
</dbReference>
<dbReference type="InterPro" id="IPR027417">
    <property type="entry name" value="P-loop_NTPase"/>
</dbReference>
<dbReference type="FunFam" id="3.30.300.20:FF:000003">
    <property type="entry name" value="GTPase Era"/>
    <property type="match status" value="1"/>
</dbReference>
<dbReference type="InterPro" id="IPR004044">
    <property type="entry name" value="KH_dom_type_2"/>
</dbReference>
<feature type="binding site" evidence="6">
    <location>
        <begin position="64"/>
        <end position="68"/>
    </location>
    <ligand>
        <name>GTP</name>
        <dbReference type="ChEBI" id="CHEBI:37565"/>
    </ligand>
</feature>
<comment type="subunit">
    <text evidence="6">Monomer.</text>
</comment>
<organism evidence="11 12">
    <name type="scientific">Thermanaerothrix daxensis</name>
    <dbReference type="NCBI Taxonomy" id="869279"/>
    <lineage>
        <taxon>Bacteria</taxon>
        <taxon>Bacillati</taxon>
        <taxon>Chloroflexota</taxon>
        <taxon>Anaerolineae</taxon>
        <taxon>Anaerolineales</taxon>
        <taxon>Anaerolineaceae</taxon>
        <taxon>Thermanaerothrix</taxon>
    </lineage>
</organism>
<evidence type="ECO:0000256" key="4">
    <source>
        <dbReference type="ARBA" id="ARBA00022884"/>
    </source>
</evidence>
<dbReference type="PROSITE" id="PS50823">
    <property type="entry name" value="KH_TYPE_2"/>
    <property type="match status" value="1"/>
</dbReference>
<dbReference type="InterPro" id="IPR009019">
    <property type="entry name" value="KH_sf_prok-type"/>
</dbReference>
<dbReference type="InterPro" id="IPR030388">
    <property type="entry name" value="G_ERA_dom"/>
</dbReference>
<proteinExistence type="inferred from homology"/>
<dbReference type="GO" id="GO:0070181">
    <property type="term" value="F:small ribosomal subunit rRNA binding"/>
    <property type="evidence" value="ECO:0007669"/>
    <property type="project" value="UniProtKB-UniRule"/>
</dbReference>
<keyword evidence="6" id="KW-1003">Cell membrane</keyword>
<dbReference type="GO" id="GO:0005525">
    <property type="term" value="F:GTP binding"/>
    <property type="evidence" value="ECO:0007669"/>
    <property type="project" value="UniProtKB-UniRule"/>
</dbReference>
<dbReference type="InterPro" id="IPR015946">
    <property type="entry name" value="KH_dom-like_a/b"/>
</dbReference>
<keyword evidence="6" id="KW-0963">Cytoplasm</keyword>
<evidence type="ECO:0000256" key="3">
    <source>
        <dbReference type="ARBA" id="ARBA00022741"/>
    </source>
</evidence>
<dbReference type="CDD" id="cd22534">
    <property type="entry name" value="KH-II_Era"/>
    <property type="match status" value="1"/>
</dbReference>
<dbReference type="Gene3D" id="3.40.50.300">
    <property type="entry name" value="P-loop containing nucleotide triphosphate hydrolases"/>
    <property type="match status" value="1"/>
</dbReference>
<dbReference type="NCBIfam" id="TIGR00436">
    <property type="entry name" value="era"/>
    <property type="match status" value="1"/>
</dbReference>
<dbReference type="GO" id="GO:0003924">
    <property type="term" value="F:GTPase activity"/>
    <property type="evidence" value="ECO:0007669"/>
    <property type="project" value="UniProtKB-UniRule"/>
</dbReference>
<feature type="region of interest" description="G5" evidence="7">
    <location>
        <begin position="158"/>
        <end position="160"/>
    </location>
</feature>
<evidence type="ECO:0000313" key="12">
    <source>
        <dbReference type="Proteomes" id="UP000050544"/>
    </source>
</evidence>
<feature type="binding site" evidence="6">
    <location>
        <begin position="128"/>
        <end position="131"/>
    </location>
    <ligand>
        <name>GTP</name>
        <dbReference type="ChEBI" id="CHEBI:37565"/>
    </ligand>
</feature>
<dbReference type="PROSITE" id="PS51713">
    <property type="entry name" value="G_ERA"/>
    <property type="match status" value="1"/>
</dbReference>
<dbReference type="Pfam" id="PF01926">
    <property type="entry name" value="MMR_HSR1"/>
    <property type="match status" value="1"/>
</dbReference>
<dbReference type="InterPro" id="IPR005225">
    <property type="entry name" value="Small_GTP-bd"/>
</dbReference>
<comment type="subcellular location">
    <subcellularLocation>
        <location evidence="6">Cytoplasm</location>
    </subcellularLocation>
    <subcellularLocation>
        <location evidence="6">Cell membrane</location>
        <topology evidence="6">Peripheral membrane protein</topology>
    </subcellularLocation>
</comment>
<evidence type="ECO:0000256" key="8">
    <source>
        <dbReference type="RuleBase" id="RU003761"/>
    </source>
</evidence>
<evidence type="ECO:0000256" key="7">
    <source>
        <dbReference type="PROSITE-ProRule" id="PRU01050"/>
    </source>
</evidence>
<evidence type="ECO:0000256" key="5">
    <source>
        <dbReference type="ARBA" id="ARBA00023134"/>
    </source>
</evidence>
<dbReference type="AlphaFoldDB" id="A0A0P6YMC6"/>
<sequence>MKPDPSSYKAGFVALIGRPNVGKSTLMNAYLGQKIAAVSPKPQTTRRRQLGILTLENAQIIFMDTPGLHIPVHKLGEYMNRVAEETLEDADVLVWLVEAHRLPGEEDRLIAQRLQQLRNAPPLILALNKVDLVSAKALPGQQAAYAELAPQAARTILLSATTGQGREDLLQAILDFLPAHPPYYDPDQITDYYERDIAAELIREAALLHLRDEVPHAVAVRIDEYEERDENTAYIHATLFVEKESQKPIVIGKGGEMLKKIGTTARMEIEAMSGRKVFLDLHVKVNKNWRNQPEALRWLGYSLGRR</sequence>
<dbReference type="SUPFAM" id="SSF52540">
    <property type="entry name" value="P-loop containing nucleoside triphosphate hydrolases"/>
    <property type="match status" value="1"/>
</dbReference>
<accession>A0A0P6YMC6</accession>
<comment type="similarity">
    <text evidence="1 6 7 8">Belongs to the TRAFAC class TrmE-Era-EngA-EngB-Septin-like GTPase superfamily. Era GTPase family.</text>
</comment>
<dbReference type="GO" id="GO:0005886">
    <property type="term" value="C:plasma membrane"/>
    <property type="evidence" value="ECO:0007669"/>
    <property type="project" value="UniProtKB-SubCell"/>
</dbReference>
<keyword evidence="3 6" id="KW-0547">Nucleotide-binding</keyword>
<dbReference type="OrthoDB" id="9805918at2"/>
<feature type="region of interest" description="G3" evidence="7">
    <location>
        <begin position="64"/>
        <end position="67"/>
    </location>
</feature>
<evidence type="ECO:0000256" key="2">
    <source>
        <dbReference type="ARBA" id="ARBA00020484"/>
    </source>
</evidence>
<dbReference type="GO" id="GO:0000028">
    <property type="term" value="P:ribosomal small subunit assembly"/>
    <property type="evidence" value="ECO:0007669"/>
    <property type="project" value="TreeGrafter"/>
</dbReference>
<dbReference type="GO" id="GO:0043024">
    <property type="term" value="F:ribosomal small subunit binding"/>
    <property type="evidence" value="ECO:0007669"/>
    <property type="project" value="TreeGrafter"/>
</dbReference>
<protein>
    <recommendedName>
        <fullName evidence="2 6">GTPase Era</fullName>
    </recommendedName>
</protein>
<name>A0A0P6YMC6_9CHLR</name>